<dbReference type="PANTHER" id="PTHR30482:SF10">
    <property type="entry name" value="HIGH-AFFINITY BRANCHED-CHAIN AMINO ACID TRANSPORT PROTEIN BRAE"/>
    <property type="match status" value="1"/>
</dbReference>
<dbReference type="CDD" id="cd06581">
    <property type="entry name" value="TM_PBP1_LivM_like"/>
    <property type="match status" value="1"/>
</dbReference>
<keyword evidence="4 7" id="KW-1133">Transmembrane helix</keyword>
<feature type="transmembrane region" description="Helical" evidence="7">
    <location>
        <begin position="175"/>
        <end position="194"/>
    </location>
</feature>
<accession>A0ABT3ZEL1</accession>
<keyword evidence="2" id="KW-1003">Cell membrane</keyword>
<proteinExistence type="predicted"/>
<feature type="region of interest" description="Disordered" evidence="6">
    <location>
        <begin position="289"/>
        <end position="308"/>
    </location>
</feature>
<evidence type="ECO:0000256" key="3">
    <source>
        <dbReference type="ARBA" id="ARBA00022692"/>
    </source>
</evidence>
<comment type="caution">
    <text evidence="8">The sequence shown here is derived from an EMBL/GenBank/DDBJ whole genome shotgun (WGS) entry which is preliminary data.</text>
</comment>
<dbReference type="PANTHER" id="PTHR30482">
    <property type="entry name" value="HIGH-AFFINITY BRANCHED-CHAIN AMINO ACID TRANSPORT SYSTEM PERMEASE"/>
    <property type="match status" value="1"/>
</dbReference>
<evidence type="ECO:0000256" key="2">
    <source>
        <dbReference type="ARBA" id="ARBA00022475"/>
    </source>
</evidence>
<gene>
    <name evidence="8" type="ORF">OEG84_20810</name>
</gene>
<dbReference type="Pfam" id="PF02653">
    <property type="entry name" value="BPD_transp_2"/>
    <property type="match status" value="1"/>
</dbReference>
<protein>
    <submittedName>
        <fullName evidence="8">Branched-chain amino acid ABC transporter permease</fullName>
    </submittedName>
</protein>
<dbReference type="EMBL" id="JAOVZR010000001">
    <property type="protein sequence ID" value="MCY0150076.1"/>
    <property type="molecule type" value="Genomic_DNA"/>
</dbReference>
<evidence type="ECO:0000313" key="8">
    <source>
        <dbReference type="EMBL" id="MCY0150076.1"/>
    </source>
</evidence>
<feature type="transmembrane region" description="Helical" evidence="7">
    <location>
        <begin position="206"/>
        <end position="227"/>
    </location>
</feature>
<evidence type="ECO:0000256" key="7">
    <source>
        <dbReference type="SAM" id="Phobius"/>
    </source>
</evidence>
<feature type="transmembrane region" description="Helical" evidence="7">
    <location>
        <begin position="92"/>
        <end position="111"/>
    </location>
</feature>
<name>A0ABT3ZEL1_9HYPH</name>
<dbReference type="Proteomes" id="UP001073227">
    <property type="component" value="Unassembled WGS sequence"/>
</dbReference>
<reference evidence="8" key="1">
    <citation type="submission" date="2022-10" db="EMBL/GenBank/DDBJ databases">
        <title>Hoeflea sp. G2-23, isolated from marine algae.</title>
        <authorList>
            <person name="Kristyanto S."/>
            <person name="Kim J.M."/>
            <person name="Jeon C.O."/>
        </authorList>
    </citation>
    <scope>NUCLEOTIDE SEQUENCE</scope>
    <source>
        <strain evidence="8">G2-23</strain>
    </source>
</reference>
<evidence type="ECO:0000256" key="4">
    <source>
        <dbReference type="ARBA" id="ARBA00022989"/>
    </source>
</evidence>
<feature type="transmembrane region" description="Helical" evidence="7">
    <location>
        <begin position="123"/>
        <end position="144"/>
    </location>
</feature>
<evidence type="ECO:0000256" key="5">
    <source>
        <dbReference type="ARBA" id="ARBA00023136"/>
    </source>
</evidence>
<sequence length="308" mass="32357">MEALLDFWSAYSAAIAFGLVNSLFALSMYSVLSAGILSFTTVVFAAIGGFAAAQVIGTFGLPLWVAFPLAGIAGGIGSAIIAAIFLKLETHWMALASLAMVLITRVTVLNTPSLTGGVMGMMVPVRASVLELTILVAIVALVFYRLHNSWYGLAIRAVREDAAAASTMGVSLRHIQLIAFLISGVVGGLAGAAMATTLQYISADTFYLGVAFTMIAGTVLGGSFHWFGPIVGAFVFTALPSVTQAVLPELQDIAKGVVLLVIMIYLPRGLIDPRARGLRKAARQRQDAAVREQDNASKLVKNAGQAHD</sequence>
<organism evidence="8 9">
    <name type="scientific">Hoeflea algicola</name>
    <dbReference type="NCBI Taxonomy" id="2983763"/>
    <lineage>
        <taxon>Bacteria</taxon>
        <taxon>Pseudomonadati</taxon>
        <taxon>Pseudomonadota</taxon>
        <taxon>Alphaproteobacteria</taxon>
        <taxon>Hyphomicrobiales</taxon>
        <taxon>Rhizobiaceae</taxon>
        <taxon>Hoeflea</taxon>
    </lineage>
</organism>
<dbReference type="InterPro" id="IPR043428">
    <property type="entry name" value="LivM-like"/>
</dbReference>
<evidence type="ECO:0000256" key="1">
    <source>
        <dbReference type="ARBA" id="ARBA00004651"/>
    </source>
</evidence>
<feature type="transmembrane region" description="Helical" evidence="7">
    <location>
        <begin position="63"/>
        <end position="86"/>
    </location>
</feature>
<feature type="transmembrane region" description="Helical" evidence="7">
    <location>
        <begin position="7"/>
        <end position="29"/>
    </location>
</feature>
<keyword evidence="3 7" id="KW-0812">Transmembrane</keyword>
<dbReference type="RefSeq" id="WP_267655513.1">
    <property type="nucleotide sequence ID" value="NZ_JAOVZR010000001.1"/>
</dbReference>
<comment type="subcellular location">
    <subcellularLocation>
        <location evidence="1">Cell membrane</location>
        <topology evidence="1">Multi-pass membrane protein</topology>
    </subcellularLocation>
</comment>
<evidence type="ECO:0000313" key="9">
    <source>
        <dbReference type="Proteomes" id="UP001073227"/>
    </source>
</evidence>
<evidence type="ECO:0000256" key="6">
    <source>
        <dbReference type="SAM" id="MobiDB-lite"/>
    </source>
</evidence>
<dbReference type="InterPro" id="IPR001851">
    <property type="entry name" value="ABC_transp_permease"/>
</dbReference>
<keyword evidence="5 7" id="KW-0472">Membrane</keyword>
<feature type="transmembrane region" description="Helical" evidence="7">
    <location>
        <begin position="35"/>
        <end position="56"/>
    </location>
</feature>
<keyword evidence="9" id="KW-1185">Reference proteome</keyword>